<dbReference type="EMBL" id="WJXA01000004">
    <property type="protein sequence ID" value="KAF7146163.1"/>
    <property type="molecule type" value="Genomic_DNA"/>
</dbReference>
<evidence type="ECO:0000313" key="2">
    <source>
        <dbReference type="Proteomes" id="UP000626092"/>
    </source>
</evidence>
<gene>
    <name evidence="1" type="ORF">RHSIM_Rhsim04G0226900</name>
</gene>
<name>A0A834H3A0_RHOSS</name>
<organism evidence="1 2">
    <name type="scientific">Rhododendron simsii</name>
    <name type="common">Sims's rhododendron</name>
    <dbReference type="NCBI Taxonomy" id="118357"/>
    <lineage>
        <taxon>Eukaryota</taxon>
        <taxon>Viridiplantae</taxon>
        <taxon>Streptophyta</taxon>
        <taxon>Embryophyta</taxon>
        <taxon>Tracheophyta</taxon>
        <taxon>Spermatophyta</taxon>
        <taxon>Magnoliopsida</taxon>
        <taxon>eudicotyledons</taxon>
        <taxon>Gunneridae</taxon>
        <taxon>Pentapetalae</taxon>
        <taxon>asterids</taxon>
        <taxon>Ericales</taxon>
        <taxon>Ericaceae</taxon>
        <taxon>Ericoideae</taxon>
        <taxon>Rhodoreae</taxon>
        <taxon>Rhododendron</taxon>
    </lineage>
</organism>
<dbReference type="Proteomes" id="UP000626092">
    <property type="component" value="Unassembled WGS sequence"/>
</dbReference>
<evidence type="ECO:0000313" key="1">
    <source>
        <dbReference type="EMBL" id="KAF7146163.1"/>
    </source>
</evidence>
<sequence length="188" mass="21938">MARQADLIKNGMEGVAILEEYTGQKKKKLPPLPPHQEVQHRRLTPFLRPEVPPTEDPIICRYRGGQSCEAVTMQTYLCAPKQEPQMKQEVAIDWCEIAKSEEAYEVIEIGKGQSYVDRNRHMRGNEELLTYNCAFWMSREKVDFFSSFINDVWFLGRHIESLVFQELDNNPQLHGRWERDVWLSGSPL</sequence>
<comment type="caution">
    <text evidence="1">The sequence shown here is derived from an EMBL/GenBank/DDBJ whole genome shotgun (WGS) entry which is preliminary data.</text>
</comment>
<dbReference type="AlphaFoldDB" id="A0A834H3A0"/>
<accession>A0A834H3A0</accession>
<dbReference type="OrthoDB" id="10587368at2759"/>
<protein>
    <submittedName>
        <fullName evidence="1">Uncharacterized protein</fullName>
    </submittedName>
</protein>
<reference evidence="1" key="1">
    <citation type="submission" date="2019-11" db="EMBL/GenBank/DDBJ databases">
        <authorList>
            <person name="Liu Y."/>
            <person name="Hou J."/>
            <person name="Li T.-Q."/>
            <person name="Guan C.-H."/>
            <person name="Wu X."/>
            <person name="Wu H.-Z."/>
            <person name="Ling F."/>
            <person name="Zhang R."/>
            <person name="Shi X.-G."/>
            <person name="Ren J.-P."/>
            <person name="Chen E.-F."/>
            <person name="Sun J.-M."/>
        </authorList>
    </citation>
    <scope>NUCLEOTIDE SEQUENCE</scope>
    <source>
        <strain evidence="1">Adult_tree_wgs_1</strain>
        <tissue evidence="1">Leaves</tissue>
    </source>
</reference>
<keyword evidence="2" id="KW-1185">Reference proteome</keyword>
<proteinExistence type="predicted"/>